<sequence length="182" mass="18630">MANEALVAHLLEHSVRTGDFTLKSGRKSTWFIDSKQTVCRPEGIMLVANAALAVIPADVTAIGGLTMGADPVAFGIAAVAATRGRALRSFSIRKEAKDHGVQGRLAGALLPGDKVVITEDTVTRGTSALDAALAVRALGAEPVLVLVVVDRGGTCAAMAAAEGIAFHALITAPDLGFPYEGA</sequence>
<gene>
    <name evidence="6" type="ORF">UFOPK3543_01953</name>
</gene>
<comment type="pathway">
    <text evidence="1">Pyrimidine metabolism; UMP biosynthesis via de novo pathway; UMP from orotate: step 1/2.</text>
</comment>
<dbReference type="InterPro" id="IPR023031">
    <property type="entry name" value="OPRT"/>
</dbReference>
<evidence type="ECO:0000256" key="3">
    <source>
        <dbReference type="ARBA" id="ARBA00022676"/>
    </source>
</evidence>
<dbReference type="GO" id="GO:0004588">
    <property type="term" value="F:orotate phosphoribosyltransferase activity"/>
    <property type="evidence" value="ECO:0007669"/>
    <property type="project" value="UniProtKB-EC"/>
</dbReference>
<name>A0A6J7HS48_9ZZZZ</name>
<keyword evidence="4" id="KW-0808">Transferase</keyword>
<dbReference type="AlphaFoldDB" id="A0A6J7HS48"/>
<dbReference type="CDD" id="cd06223">
    <property type="entry name" value="PRTases_typeI"/>
    <property type="match status" value="1"/>
</dbReference>
<dbReference type="NCBIfam" id="TIGR00336">
    <property type="entry name" value="pyrE"/>
    <property type="match status" value="1"/>
</dbReference>
<dbReference type="PANTHER" id="PTHR19278">
    <property type="entry name" value="OROTATE PHOSPHORIBOSYLTRANSFERASE"/>
    <property type="match status" value="1"/>
</dbReference>
<dbReference type="InterPro" id="IPR029057">
    <property type="entry name" value="PRTase-like"/>
</dbReference>
<keyword evidence="3" id="KW-0328">Glycosyltransferase</keyword>
<dbReference type="EC" id="2.4.2.10" evidence="2"/>
<dbReference type="PANTHER" id="PTHR19278:SF9">
    <property type="entry name" value="URIDINE 5'-MONOPHOSPHATE SYNTHASE"/>
    <property type="match status" value="1"/>
</dbReference>
<dbReference type="GO" id="GO:0019856">
    <property type="term" value="P:pyrimidine nucleobase biosynthetic process"/>
    <property type="evidence" value="ECO:0007669"/>
    <property type="project" value="TreeGrafter"/>
</dbReference>
<evidence type="ECO:0000313" key="6">
    <source>
        <dbReference type="EMBL" id="CAB4918489.1"/>
    </source>
</evidence>
<dbReference type="Gene3D" id="3.40.50.2020">
    <property type="match status" value="1"/>
</dbReference>
<dbReference type="EMBL" id="CAFBMH010000080">
    <property type="protein sequence ID" value="CAB4918489.1"/>
    <property type="molecule type" value="Genomic_DNA"/>
</dbReference>
<evidence type="ECO:0000256" key="1">
    <source>
        <dbReference type="ARBA" id="ARBA00004889"/>
    </source>
</evidence>
<evidence type="ECO:0000256" key="2">
    <source>
        <dbReference type="ARBA" id="ARBA00011971"/>
    </source>
</evidence>
<dbReference type="InterPro" id="IPR000836">
    <property type="entry name" value="PRTase_dom"/>
</dbReference>
<protein>
    <recommendedName>
        <fullName evidence="2">orotate phosphoribosyltransferase</fullName>
        <ecNumber evidence="2">2.4.2.10</ecNumber>
    </recommendedName>
</protein>
<dbReference type="GO" id="GO:0044205">
    <property type="term" value="P:'de novo' UMP biosynthetic process"/>
    <property type="evidence" value="ECO:0007669"/>
    <property type="project" value="UniProtKB-UniPathway"/>
</dbReference>
<reference evidence="6" key="1">
    <citation type="submission" date="2020-05" db="EMBL/GenBank/DDBJ databases">
        <authorList>
            <person name="Chiriac C."/>
            <person name="Salcher M."/>
            <person name="Ghai R."/>
            <person name="Kavagutti S V."/>
        </authorList>
    </citation>
    <scope>NUCLEOTIDE SEQUENCE</scope>
</reference>
<accession>A0A6J7HS48</accession>
<dbReference type="UniPathway" id="UPA00070">
    <property type="reaction ID" value="UER00119"/>
</dbReference>
<dbReference type="SUPFAM" id="SSF53271">
    <property type="entry name" value="PRTase-like"/>
    <property type="match status" value="1"/>
</dbReference>
<dbReference type="InterPro" id="IPR004467">
    <property type="entry name" value="Or_phspho_trans_dom"/>
</dbReference>
<dbReference type="HAMAP" id="MF_01208">
    <property type="entry name" value="PyrE"/>
    <property type="match status" value="1"/>
</dbReference>
<evidence type="ECO:0000256" key="5">
    <source>
        <dbReference type="ARBA" id="ARBA00022975"/>
    </source>
</evidence>
<evidence type="ECO:0000256" key="4">
    <source>
        <dbReference type="ARBA" id="ARBA00022679"/>
    </source>
</evidence>
<organism evidence="6">
    <name type="scientific">freshwater metagenome</name>
    <dbReference type="NCBI Taxonomy" id="449393"/>
    <lineage>
        <taxon>unclassified sequences</taxon>
        <taxon>metagenomes</taxon>
        <taxon>ecological metagenomes</taxon>
    </lineage>
</organism>
<keyword evidence="5" id="KW-0665">Pyrimidine biosynthesis</keyword>
<proteinExistence type="inferred from homology"/>